<accession>A0A285TM74</accession>
<evidence type="ECO:0000313" key="2">
    <source>
        <dbReference type="Proteomes" id="UP000219111"/>
    </source>
</evidence>
<reference evidence="2" key="1">
    <citation type="submission" date="2017-08" db="EMBL/GenBank/DDBJ databases">
        <authorList>
            <person name="Varghese N."/>
            <person name="Submissions S."/>
        </authorList>
    </citation>
    <scope>NUCLEOTIDE SEQUENCE [LARGE SCALE GENOMIC DNA]</scope>
    <source>
        <strain evidence="2">JA276</strain>
    </source>
</reference>
<organism evidence="1 2">
    <name type="scientific">Rhodobacter maris</name>
    <dbReference type="NCBI Taxonomy" id="446682"/>
    <lineage>
        <taxon>Bacteria</taxon>
        <taxon>Pseudomonadati</taxon>
        <taxon>Pseudomonadota</taxon>
        <taxon>Alphaproteobacteria</taxon>
        <taxon>Rhodobacterales</taxon>
        <taxon>Rhodobacter group</taxon>
        <taxon>Rhodobacter</taxon>
    </lineage>
</organism>
<dbReference type="Proteomes" id="UP000219111">
    <property type="component" value="Unassembled WGS sequence"/>
</dbReference>
<dbReference type="OrthoDB" id="7861013at2"/>
<dbReference type="EMBL" id="OBMT01000024">
    <property type="protein sequence ID" value="SOC21591.1"/>
    <property type="molecule type" value="Genomic_DNA"/>
</dbReference>
<sequence length="227" mass="23040">MKQLLLATALIAVPVIVFSGVEHYVIGPKAADTTVQAATLPPAASLGDMSAFATIVSDTQKIAASGDLKAAEARITDLETAWDEQATALRAQAPVLWGNVDASADAAFSALRAKAPDAARVDTALNDLAATLADPSLGAAEGGAAQTQHGIAVTDAAGHPLPCEVMLSDLRDGIAAGRASGAAQQVTDLQTKALERCNADDDRRADDFSAQALALLTPATASAQVTK</sequence>
<keyword evidence="2" id="KW-1185">Reference proteome</keyword>
<name>A0A285TM74_9RHOB</name>
<dbReference type="AlphaFoldDB" id="A0A285TM74"/>
<proteinExistence type="predicted"/>
<dbReference type="RefSeq" id="WP_102024766.1">
    <property type="nucleotide sequence ID" value="NZ_OBMT01000024.1"/>
</dbReference>
<protein>
    <submittedName>
        <fullName evidence="1">Uncharacterized protein</fullName>
    </submittedName>
</protein>
<gene>
    <name evidence="1" type="ORF">SAMN05877831_1249</name>
</gene>
<evidence type="ECO:0000313" key="1">
    <source>
        <dbReference type="EMBL" id="SOC21591.1"/>
    </source>
</evidence>